<evidence type="ECO:0000313" key="12">
    <source>
        <dbReference type="EMBL" id="QIB67500.1"/>
    </source>
</evidence>
<evidence type="ECO:0000256" key="6">
    <source>
        <dbReference type="ARBA" id="ARBA00023136"/>
    </source>
</evidence>
<keyword evidence="1 8" id="KW-1003">Cell membrane</keyword>
<dbReference type="Gene3D" id="3.30.1400.10">
    <property type="entry name" value="ZipA, C-terminal FtsZ-binding domain"/>
    <property type="match status" value="1"/>
</dbReference>
<dbReference type="GO" id="GO:0032153">
    <property type="term" value="C:cell division site"/>
    <property type="evidence" value="ECO:0007669"/>
    <property type="project" value="UniProtKB-UniRule"/>
</dbReference>
<dbReference type="SUPFAM" id="SSF64383">
    <property type="entry name" value="Cell-division protein ZipA, C-terminal domain"/>
    <property type="match status" value="1"/>
</dbReference>
<dbReference type="GO" id="GO:0005886">
    <property type="term" value="C:plasma membrane"/>
    <property type="evidence" value="ECO:0007669"/>
    <property type="project" value="UniProtKB-SubCell"/>
</dbReference>
<evidence type="ECO:0000256" key="2">
    <source>
        <dbReference type="ARBA" id="ARBA00022519"/>
    </source>
</evidence>
<evidence type="ECO:0000256" key="7">
    <source>
        <dbReference type="ARBA" id="ARBA00023306"/>
    </source>
</evidence>
<dbReference type="HAMAP" id="MF_00509">
    <property type="entry name" value="ZipA"/>
    <property type="match status" value="1"/>
</dbReference>
<gene>
    <name evidence="8 12" type="primary">zipA</name>
    <name evidence="12" type="ORF">G3T16_02270</name>
</gene>
<dbReference type="EMBL" id="CP048711">
    <property type="protein sequence ID" value="QIB67500.1"/>
    <property type="molecule type" value="Genomic_DNA"/>
</dbReference>
<feature type="compositionally biased region" description="Pro residues" evidence="10">
    <location>
        <begin position="140"/>
        <end position="151"/>
    </location>
</feature>
<feature type="compositionally biased region" description="Pro residues" evidence="10">
    <location>
        <begin position="104"/>
        <end position="120"/>
    </location>
</feature>
<dbReference type="KEGG" id="kim:G3T16_02270"/>
<organism evidence="12 13">
    <name type="scientific">Kineobactrum salinum</name>
    <dbReference type="NCBI Taxonomy" id="2708301"/>
    <lineage>
        <taxon>Bacteria</taxon>
        <taxon>Pseudomonadati</taxon>
        <taxon>Pseudomonadota</taxon>
        <taxon>Gammaproteobacteria</taxon>
        <taxon>Cellvibrionales</taxon>
        <taxon>Halieaceae</taxon>
        <taxon>Kineobactrum</taxon>
    </lineage>
</organism>
<dbReference type="PANTHER" id="PTHR38685:SF1">
    <property type="entry name" value="CELL DIVISION PROTEIN ZIPA"/>
    <property type="match status" value="1"/>
</dbReference>
<keyword evidence="13" id="KW-1185">Reference proteome</keyword>
<feature type="region of interest" description="Disordered" evidence="10">
    <location>
        <begin position="78"/>
        <end position="170"/>
    </location>
</feature>
<dbReference type="Proteomes" id="UP000477680">
    <property type="component" value="Chromosome"/>
</dbReference>
<evidence type="ECO:0000256" key="9">
    <source>
        <dbReference type="RuleBase" id="RU003612"/>
    </source>
</evidence>
<dbReference type="PANTHER" id="PTHR38685">
    <property type="entry name" value="CELL DIVISION PROTEIN ZIPA"/>
    <property type="match status" value="1"/>
</dbReference>
<evidence type="ECO:0000256" key="5">
    <source>
        <dbReference type="ARBA" id="ARBA00022989"/>
    </source>
</evidence>
<keyword evidence="6 8" id="KW-0472">Membrane</keyword>
<keyword evidence="2 8" id="KW-0997">Cell inner membrane</keyword>
<dbReference type="InterPro" id="IPR011919">
    <property type="entry name" value="Cell_div_ZipA"/>
</dbReference>
<feature type="compositionally biased region" description="Low complexity" evidence="10">
    <location>
        <begin position="157"/>
        <end position="166"/>
    </location>
</feature>
<dbReference type="AlphaFoldDB" id="A0A6C0U5Q9"/>
<evidence type="ECO:0000256" key="1">
    <source>
        <dbReference type="ARBA" id="ARBA00022475"/>
    </source>
</evidence>
<dbReference type="Pfam" id="PF04354">
    <property type="entry name" value="ZipA_C"/>
    <property type="match status" value="1"/>
</dbReference>
<sequence>MDLTIRDWMVIVGVLLILAVLLDAWRRVRNERRAPVRVKLARGDAAAEEPADDIGMLRELPNGGARVVERSDLLDAAAQHKAEKADRAAVQRAGAQTAASTPQEAPPPSPPAQEPAPRPGRGPESRPTPEPRVAAGSEPAPRPAPEPQSRPPKPERASTAAQASSAPPEEEFDLLAGFNSTDEPANLDWLDALAAQEPEPEDEAPGRLPRDVEPEVFMLNVVARNPEGFAGEDILHILLACDLRFGDMNFFHRHEFEAGRGAIQFSVANMMQPGVFDIDNMADFRTPGLVFFVTLPGPQDMMQAFDYMLETAQTVARNLAGDVLDESRSALTRQTLEHNRQQIRDLERRMLARSR</sequence>
<dbReference type="RefSeq" id="WP_163496926.1">
    <property type="nucleotide sequence ID" value="NZ_CP048711.1"/>
</dbReference>
<evidence type="ECO:0000256" key="8">
    <source>
        <dbReference type="HAMAP-Rule" id="MF_00509"/>
    </source>
</evidence>
<comment type="subunit">
    <text evidence="8">Interacts with FtsZ via their C-terminal domains.</text>
</comment>
<comment type="subcellular location">
    <subcellularLocation>
        <location evidence="8">Cell inner membrane</location>
        <topology evidence="8">Single-pass type I membrane protein</topology>
    </subcellularLocation>
    <text evidence="8">Localizes to the Z ring in an FtsZ-dependent manner.</text>
</comment>
<name>A0A6C0U5Q9_9GAMM</name>
<evidence type="ECO:0000313" key="13">
    <source>
        <dbReference type="Proteomes" id="UP000477680"/>
    </source>
</evidence>
<dbReference type="NCBIfam" id="TIGR02205">
    <property type="entry name" value="septum_zipA"/>
    <property type="match status" value="1"/>
</dbReference>
<keyword evidence="3 8" id="KW-0132">Cell division</keyword>
<evidence type="ECO:0000256" key="10">
    <source>
        <dbReference type="SAM" id="MobiDB-lite"/>
    </source>
</evidence>
<evidence type="ECO:0000256" key="3">
    <source>
        <dbReference type="ARBA" id="ARBA00022618"/>
    </source>
</evidence>
<comment type="similarity">
    <text evidence="8 9">Belongs to the ZipA family.</text>
</comment>
<comment type="function">
    <text evidence="8 9">Essential cell division protein that stabilizes the FtsZ protofilaments by cross-linking them and that serves as a cytoplasmic membrane anchor for the Z ring. Also required for the recruitment to the septal ring of downstream cell division proteins.</text>
</comment>
<dbReference type="SMART" id="SM00771">
    <property type="entry name" value="ZipA_C"/>
    <property type="match status" value="1"/>
</dbReference>
<feature type="transmembrane region" description="Helical" evidence="8">
    <location>
        <begin position="6"/>
        <end position="25"/>
    </location>
</feature>
<feature type="compositionally biased region" description="Low complexity" evidence="10">
    <location>
        <begin position="90"/>
        <end position="103"/>
    </location>
</feature>
<dbReference type="GO" id="GO:0043093">
    <property type="term" value="P:FtsZ-dependent cytokinesis"/>
    <property type="evidence" value="ECO:0007669"/>
    <property type="project" value="UniProtKB-UniRule"/>
</dbReference>
<evidence type="ECO:0000256" key="4">
    <source>
        <dbReference type="ARBA" id="ARBA00022692"/>
    </source>
</evidence>
<feature type="compositionally biased region" description="Basic and acidic residues" evidence="10">
    <location>
        <begin position="78"/>
        <end position="89"/>
    </location>
</feature>
<protein>
    <recommendedName>
        <fullName evidence="8 9">Cell division protein ZipA</fullName>
    </recommendedName>
</protein>
<accession>A0A6C0U5Q9</accession>
<reference evidence="12 13" key="1">
    <citation type="submission" date="2020-02" db="EMBL/GenBank/DDBJ databases">
        <title>Genome sequencing for Kineobactrum sp. M2.</title>
        <authorList>
            <person name="Park S.-J."/>
        </authorList>
    </citation>
    <scope>NUCLEOTIDE SEQUENCE [LARGE SCALE GENOMIC DNA]</scope>
    <source>
        <strain evidence="12 13">M2</strain>
    </source>
</reference>
<keyword evidence="7 8" id="KW-0131">Cell cycle</keyword>
<dbReference type="GO" id="GO:0000917">
    <property type="term" value="P:division septum assembly"/>
    <property type="evidence" value="ECO:0007669"/>
    <property type="project" value="TreeGrafter"/>
</dbReference>
<dbReference type="InterPro" id="IPR036765">
    <property type="entry name" value="ZipA_FtsZ-bd_C_sf"/>
</dbReference>
<dbReference type="InterPro" id="IPR007449">
    <property type="entry name" value="ZipA_FtsZ-bd_C"/>
</dbReference>
<evidence type="ECO:0000259" key="11">
    <source>
        <dbReference type="SMART" id="SM00771"/>
    </source>
</evidence>
<proteinExistence type="inferred from homology"/>
<feature type="domain" description="ZipA C-terminal FtsZ-binding" evidence="11">
    <location>
        <begin position="213"/>
        <end position="343"/>
    </location>
</feature>
<keyword evidence="5 8" id="KW-1133">Transmembrane helix</keyword>
<keyword evidence="4 8" id="KW-0812">Transmembrane</keyword>